<dbReference type="InterPro" id="IPR001387">
    <property type="entry name" value="Cro/C1-type_HTH"/>
</dbReference>
<reference evidence="3 4" key="1">
    <citation type="submission" date="2015-02" db="EMBL/GenBank/DDBJ databases">
        <title>Nostoc linckia genome annotation.</title>
        <authorList>
            <person name="Zhou Z."/>
        </authorList>
    </citation>
    <scope>NUCLEOTIDE SEQUENCE [LARGE SCALE GENOMIC DNA]</scope>
    <source>
        <strain evidence="4">z8</strain>
    </source>
</reference>
<dbReference type="Proteomes" id="UP000222310">
    <property type="component" value="Unassembled WGS sequence"/>
</dbReference>
<feature type="region of interest" description="Disordered" evidence="1">
    <location>
        <begin position="69"/>
        <end position="88"/>
    </location>
</feature>
<evidence type="ECO:0000256" key="1">
    <source>
        <dbReference type="SAM" id="MobiDB-lite"/>
    </source>
</evidence>
<feature type="domain" description="HTH cro/C1-type" evidence="2">
    <location>
        <begin position="11"/>
        <end position="65"/>
    </location>
</feature>
<name>A0A9Q5Z3X3_NOSLI</name>
<organism evidence="3 4">
    <name type="scientific">Nostoc linckia z8</name>
    <dbReference type="NCBI Taxonomy" id="1628746"/>
    <lineage>
        <taxon>Bacteria</taxon>
        <taxon>Bacillati</taxon>
        <taxon>Cyanobacteriota</taxon>
        <taxon>Cyanophyceae</taxon>
        <taxon>Nostocales</taxon>
        <taxon>Nostocaceae</taxon>
        <taxon>Nostoc</taxon>
    </lineage>
</organism>
<dbReference type="SMART" id="SM00530">
    <property type="entry name" value="HTH_XRE"/>
    <property type="match status" value="1"/>
</dbReference>
<comment type="caution">
    <text evidence="3">The sequence shown here is derived from an EMBL/GenBank/DDBJ whole genome shotgun (WGS) entry which is preliminary data.</text>
</comment>
<dbReference type="CDD" id="cd00093">
    <property type="entry name" value="HTH_XRE"/>
    <property type="match status" value="1"/>
</dbReference>
<proteinExistence type="predicted"/>
<accession>A0A9Q5Z3X3</accession>
<dbReference type="SUPFAM" id="SSF47413">
    <property type="entry name" value="lambda repressor-like DNA-binding domains"/>
    <property type="match status" value="1"/>
</dbReference>
<evidence type="ECO:0000313" key="4">
    <source>
        <dbReference type="Proteomes" id="UP000222310"/>
    </source>
</evidence>
<dbReference type="GO" id="GO:0003677">
    <property type="term" value="F:DNA binding"/>
    <property type="evidence" value="ECO:0007669"/>
    <property type="project" value="InterPro"/>
</dbReference>
<dbReference type="Pfam" id="PF01381">
    <property type="entry name" value="HTH_3"/>
    <property type="match status" value="1"/>
</dbReference>
<dbReference type="PROSITE" id="PS50943">
    <property type="entry name" value="HTH_CROC1"/>
    <property type="match status" value="1"/>
</dbReference>
<gene>
    <name evidence="3" type="ORF">VF08_38115</name>
</gene>
<sequence length="88" mass="9588">MDTRARIARNLKLLRIAQRITQENLSVDAAVDRTVISDLERGKHNASVDLLDRLASALGADISAFFNIPHSNEPAPPSLKSGRKAKSP</sequence>
<protein>
    <submittedName>
        <fullName evidence="3">XRE family transcriptional regulator</fullName>
    </submittedName>
</protein>
<evidence type="ECO:0000313" key="3">
    <source>
        <dbReference type="EMBL" id="PHJ87887.1"/>
    </source>
</evidence>
<dbReference type="EMBL" id="LAHD01000300">
    <property type="protein sequence ID" value="PHJ87887.1"/>
    <property type="molecule type" value="Genomic_DNA"/>
</dbReference>
<dbReference type="InterPro" id="IPR010982">
    <property type="entry name" value="Lambda_DNA-bd_dom_sf"/>
</dbReference>
<dbReference type="Gene3D" id="1.10.260.40">
    <property type="entry name" value="lambda repressor-like DNA-binding domains"/>
    <property type="match status" value="1"/>
</dbReference>
<evidence type="ECO:0000259" key="2">
    <source>
        <dbReference type="PROSITE" id="PS50943"/>
    </source>
</evidence>
<dbReference type="AlphaFoldDB" id="A0A9Q5Z3X3"/>